<sequence>MLVLLAGLAVAFAPPTTASFAAAWERHVIAEGRGDTAQAIGLKVGRSLALDPANGAPVRVIHQEGDTCVVSHVGLPVSCDARVRVAQRTDGTYKVVVRHRNERFIFRG</sequence>
<keyword evidence="1" id="KW-0732">Signal</keyword>
<evidence type="ECO:0000313" key="2">
    <source>
        <dbReference type="EMBL" id="TGN64222.1"/>
    </source>
</evidence>
<dbReference type="EMBL" id="SRRO01000001">
    <property type="protein sequence ID" value="TGN64222.1"/>
    <property type="molecule type" value="Genomic_DNA"/>
</dbReference>
<gene>
    <name evidence="2" type="ORF">EXE59_09850</name>
</gene>
<accession>A0A4Z1C4Z2</accession>
<proteinExistence type="predicted"/>
<organism evidence="2 3">
    <name type="scientific">Nocardioides eburneiflavus</name>
    <dbReference type="NCBI Taxonomy" id="2518372"/>
    <lineage>
        <taxon>Bacteria</taxon>
        <taxon>Bacillati</taxon>
        <taxon>Actinomycetota</taxon>
        <taxon>Actinomycetes</taxon>
        <taxon>Propionibacteriales</taxon>
        <taxon>Nocardioidaceae</taxon>
        <taxon>Nocardioides</taxon>
    </lineage>
</organism>
<dbReference type="AlphaFoldDB" id="A0A4Z1C4Z2"/>
<dbReference type="Proteomes" id="UP000297496">
    <property type="component" value="Unassembled WGS sequence"/>
</dbReference>
<protein>
    <submittedName>
        <fullName evidence="2">Uncharacterized protein</fullName>
    </submittedName>
</protein>
<reference evidence="2 3" key="1">
    <citation type="submission" date="2019-04" db="EMBL/GenBank/DDBJ databases">
        <title>Three New Species of Nocardioides, Nocardioides euryhalodurans sp. nov., Nocardioides seonyuensis sp. nov. and Nocardioides eburneoflavus sp. nov. Isolated from Soil.</title>
        <authorList>
            <person name="Roh S.G."/>
            <person name="Lee C."/>
            <person name="Kim M.-K."/>
            <person name="Kim S.B."/>
        </authorList>
    </citation>
    <scope>NUCLEOTIDE SEQUENCE [LARGE SCALE GENOMIC DNA]</scope>
    <source>
        <strain evidence="2 3">MMS17-SY213</strain>
    </source>
</reference>
<evidence type="ECO:0000313" key="3">
    <source>
        <dbReference type="Proteomes" id="UP000297496"/>
    </source>
</evidence>
<feature type="chain" id="PRO_5038983791" evidence="1">
    <location>
        <begin position="19"/>
        <end position="108"/>
    </location>
</feature>
<evidence type="ECO:0000256" key="1">
    <source>
        <dbReference type="SAM" id="SignalP"/>
    </source>
</evidence>
<comment type="caution">
    <text evidence="2">The sequence shown here is derived from an EMBL/GenBank/DDBJ whole genome shotgun (WGS) entry which is preliminary data.</text>
</comment>
<name>A0A4Z1C4Z2_9ACTN</name>
<keyword evidence="3" id="KW-1185">Reference proteome</keyword>
<dbReference type="RefSeq" id="WP_135838749.1">
    <property type="nucleotide sequence ID" value="NZ_SRRO01000001.1"/>
</dbReference>
<feature type="signal peptide" evidence="1">
    <location>
        <begin position="1"/>
        <end position="18"/>
    </location>
</feature>